<dbReference type="InterPro" id="IPR001155">
    <property type="entry name" value="OxRdtase_FMN_N"/>
</dbReference>
<dbReference type="SUPFAM" id="SSF51395">
    <property type="entry name" value="FMN-linked oxidoreductases"/>
    <property type="match status" value="1"/>
</dbReference>
<dbReference type="InterPro" id="IPR013785">
    <property type="entry name" value="Aldolase_TIM"/>
</dbReference>
<dbReference type="InterPro" id="IPR045247">
    <property type="entry name" value="Oye-like"/>
</dbReference>
<dbReference type="Pfam" id="PF00724">
    <property type="entry name" value="Oxidored_FMN"/>
    <property type="match status" value="1"/>
</dbReference>
<sequence>MSVESLFTPVRVGAVSLSHRIVMPPLTRMRSRQPGDVPQPMNAQYYAQRATRGGLIIAEATDVSEQARGYPGAPGIYSAEQVQGWRLVTDAVHAKGGVIFLQVWHTGRISHSSMQPGGVLPVAPSAVAAAGMHMTRTFEPVAFETPRALREDEIPGIVDDFRRAAINAREAGFDGIEIHSANGYLIDQFLQTGTNRREDRYGGSIGNRARLLLEVVDAVSAAWSADRVGVRLSPWGRFNDMSDENPGALFDHVTTELGRRGLAYLHLVEPRADQNSDTNALDPEAPDASSRFKKSFGGTIIAAGGFTRETAPQAIAEGKADLVAFGRLFVANPDLVERLRRGAPLNRYDRPTFYGGDARGYIDYPALADA</sequence>
<proteinExistence type="predicted"/>
<dbReference type="Proteomes" id="UP000595197">
    <property type="component" value="Chromosome"/>
</dbReference>
<reference evidence="2" key="1">
    <citation type="submission" date="2021-02" db="EMBL/GenBank/DDBJ databases">
        <title>Skermanella TT6 skin isolate.</title>
        <authorList>
            <person name="Lee K."/>
            <person name="Ganzorig M."/>
        </authorList>
    </citation>
    <scope>NUCLEOTIDE SEQUENCE</scope>
    <source>
        <strain evidence="2">TT6</strain>
    </source>
</reference>
<dbReference type="PANTHER" id="PTHR22893">
    <property type="entry name" value="NADH OXIDOREDUCTASE-RELATED"/>
    <property type="match status" value="1"/>
</dbReference>
<dbReference type="CDD" id="cd02933">
    <property type="entry name" value="OYE_like_FMN"/>
    <property type="match status" value="1"/>
</dbReference>
<evidence type="ECO:0000259" key="1">
    <source>
        <dbReference type="Pfam" id="PF00724"/>
    </source>
</evidence>
<gene>
    <name evidence="2" type="ORF">IGS68_17785</name>
</gene>
<dbReference type="RefSeq" id="WP_201072090.1">
    <property type="nucleotide sequence ID" value="NZ_CP067420.1"/>
</dbReference>
<protein>
    <submittedName>
        <fullName evidence="2">Alkene reductase</fullName>
    </submittedName>
</protein>
<name>A0ABX7B5Y3_9PROT</name>
<keyword evidence="3" id="KW-1185">Reference proteome</keyword>
<evidence type="ECO:0000313" key="3">
    <source>
        <dbReference type="Proteomes" id="UP000595197"/>
    </source>
</evidence>
<dbReference type="Gene3D" id="3.20.20.70">
    <property type="entry name" value="Aldolase class I"/>
    <property type="match status" value="1"/>
</dbReference>
<evidence type="ECO:0000313" key="2">
    <source>
        <dbReference type="EMBL" id="QQP87916.1"/>
    </source>
</evidence>
<dbReference type="EMBL" id="CP067420">
    <property type="protein sequence ID" value="QQP87916.1"/>
    <property type="molecule type" value="Genomic_DNA"/>
</dbReference>
<dbReference type="NCBIfam" id="NF007899">
    <property type="entry name" value="PRK10605.1"/>
    <property type="match status" value="1"/>
</dbReference>
<feature type="domain" description="NADH:flavin oxidoreductase/NADH oxidase N-terminal" evidence="1">
    <location>
        <begin position="5"/>
        <end position="346"/>
    </location>
</feature>
<dbReference type="PANTHER" id="PTHR22893:SF98">
    <property type="entry name" value="OXIDOREDUCTASE"/>
    <property type="match status" value="1"/>
</dbReference>
<accession>A0ABX7B5Y3</accession>
<organism evidence="2 3">
    <name type="scientific">Skermanella cutis</name>
    <dbReference type="NCBI Taxonomy" id="2775420"/>
    <lineage>
        <taxon>Bacteria</taxon>
        <taxon>Pseudomonadati</taxon>
        <taxon>Pseudomonadota</taxon>
        <taxon>Alphaproteobacteria</taxon>
        <taxon>Rhodospirillales</taxon>
        <taxon>Azospirillaceae</taxon>
        <taxon>Skermanella</taxon>
    </lineage>
</organism>